<evidence type="ECO:0000256" key="3">
    <source>
        <dbReference type="ARBA" id="ARBA00022763"/>
    </source>
</evidence>
<keyword evidence="4" id="KW-0809">Transit peptide</keyword>
<dbReference type="RefSeq" id="XP_002111538.1">
    <property type="nucleotide sequence ID" value="XM_002111502.1"/>
</dbReference>
<proteinExistence type="inferred from homology"/>
<dbReference type="GO" id="GO:0003697">
    <property type="term" value="F:single-stranded DNA binding"/>
    <property type="evidence" value="ECO:0007669"/>
    <property type="project" value="InterPro"/>
</dbReference>
<dbReference type="InterPro" id="IPR009446">
    <property type="entry name" value="Mgm101"/>
</dbReference>
<dbReference type="OMA" id="EIRYRRI"/>
<dbReference type="Pfam" id="PF06420">
    <property type="entry name" value="Mgm101p"/>
    <property type="match status" value="1"/>
</dbReference>
<dbReference type="InParanoid" id="B3RVI1"/>
<dbReference type="OrthoDB" id="17164at2759"/>
<gene>
    <name evidence="9" type="ORF">TRIADDRAFT_55661</name>
</gene>
<dbReference type="PANTHER" id="PTHR31404:SF0">
    <property type="entry name" value="MITOCHONDRIAL GENOME MAINTENANCE PROTEIN MGM101"/>
    <property type="match status" value="1"/>
</dbReference>
<reference evidence="9 10" key="1">
    <citation type="journal article" date="2008" name="Nature">
        <title>The Trichoplax genome and the nature of placozoans.</title>
        <authorList>
            <person name="Srivastava M."/>
            <person name="Begovic E."/>
            <person name="Chapman J."/>
            <person name="Putnam N.H."/>
            <person name="Hellsten U."/>
            <person name="Kawashima T."/>
            <person name="Kuo A."/>
            <person name="Mitros T."/>
            <person name="Salamov A."/>
            <person name="Carpenter M.L."/>
            <person name="Signorovitch A.Y."/>
            <person name="Moreno M.A."/>
            <person name="Kamm K."/>
            <person name="Grimwood J."/>
            <person name="Schmutz J."/>
            <person name="Shapiro H."/>
            <person name="Grigoriev I.V."/>
            <person name="Buss L.W."/>
            <person name="Schierwater B."/>
            <person name="Dellaporta S.L."/>
            <person name="Rokhsar D.S."/>
        </authorList>
    </citation>
    <scope>NUCLEOTIDE SEQUENCE [LARGE SCALE GENOMIC DNA]</scope>
    <source>
        <strain evidence="9 10">Grell-BS-1999</strain>
    </source>
</reference>
<keyword evidence="3" id="KW-0227">DNA damage</keyword>
<accession>B3RVI1</accession>
<dbReference type="GO" id="GO:0000262">
    <property type="term" value="C:mitochondrial chromosome"/>
    <property type="evidence" value="ECO:0007669"/>
    <property type="project" value="InterPro"/>
</dbReference>
<evidence type="ECO:0008006" key="11">
    <source>
        <dbReference type="Google" id="ProtNLM"/>
    </source>
</evidence>
<comment type="similarity">
    <text evidence="2">Belongs to the MGM101 family.</text>
</comment>
<keyword evidence="10" id="KW-1185">Reference proteome</keyword>
<dbReference type="GO" id="GO:0036297">
    <property type="term" value="P:interstrand cross-link repair"/>
    <property type="evidence" value="ECO:0000318"/>
    <property type="project" value="GO_Central"/>
</dbReference>
<evidence type="ECO:0000256" key="4">
    <source>
        <dbReference type="ARBA" id="ARBA00022946"/>
    </source>
</evidence>
<keyword evidence="6" id="KW-0496">Mitochondrion</keyword>
<name>B3RVI1_TRIAD</name>
<dbReference type="STRING" id="10228.B3RVI1"/>
<evidence type="ECO:0000256" key="6">
    <source>
        <dbReference type="ARBA" id="ARBA00023128"/>
    </source>
</evidence>
<evidence type="ECO:0000256" key="2">
    <source>
        <dbReference type="ARBA" id="ARBA00007053"/>
    </source>
</evidence>
<organism evidence="9 10">
    <name type="scientific">Trichoplax adhaerens</name>
    <name type="common">Trichoplax reptans</name>
    <dbReference type="NCBI Taxonomy" id="10228"/>
    <lineage>
        <taxon>Eukaryota</taxon>
        <taxon>Metazoa</taxon>
        <taxon>Placozoa</taxon>
        <taxon>Uniplacotomia</taxon>
        <taxon>Trichoplacea</taxon>
        <taxon>Trichoplacidae</taxon>
        <taxon>Trichoplax</taxon>
    </lineage>
</organism>
<evidence type="ECO:0000313" key="10">
    <source>
        <dbReference type="Proteomes" id="UP000009022"/>
    </source>
</evidence>
<keyword evidence="8" id="KW-1135">Mitochondrion nucleoid</keyword>
<dbReference type="PANTHER" id="PTHR31404">
    <property type="entry name" value="MITOCHONDRIAL GENOME MAINTENANCE PROTEIN MGM101"/>
    <property type="match status" value="1"/>
</dbReference>
<protein>
    <recommendedName>
        <fullName evidence="11">Mitochondrial genome maintenance protein MGM101</fullName>
    </recommendedName>
</protein>
<dbReference type="GO" id="GO:0042645">
    <property type="term" value="C:mitochondrial nucleoid"/>
    <property type="evidence" value="ECO:0000318"/>
    <property type="project" value="GO_Central"/>
</dbReference>
<dbReference type="PhylomeDB" id="B3RVI1"/>
<evidence type="ECO:0000256" key="1">
    <source>
        <dbReference type="ARBA" id="ARBA00004436"/>
    </source>
</evidence>
<dbReference type="AlphaFoldDB" id="B3RVI1"/>
<dbReference type="CTD" id="6752751"/>
<dbReference type="HOGENOM" id="CLU_028692_1_1_1"/>
<keyword evidence="7" id="KW-0234">DNA repair</keyword>
<dbReference type="EMBL" id="DS985244">
    <property type="protein sequence ID" value="EDV25505.1"/>
    <property type="molecule type" value="Genomic_DNA"/>
</dbReference>
<dbReference type="GO" id="GO:0003677">
    <property type="term" value="F:DNA binding"/>
    <property type="evidence" value="ECO:0000318"/>
    <property type="project" value="GO_Central"/>
</dbReference>
<dbReference type="KEGG" id="tad:TRIADDRAFT_55661"/>
<keyword evidence="5" id="KW-0238">DNA-binding</keyword>
<comment type="subcellular location">
    <subcellularLocation>
        <location evidence="1">Mitochondrion matrix</location>
        <location evidence="1">Mitochondrion nucleoid</location>
    </subcellularLocation>
</comment>
<dbReference type="Proteomes" id="UP000009022">
    <property type="component" value="Unassembled WGS sequence"/>
</dbReference>
<evidence type="ECO:0000256" key="5">
    <source>
        <dbReference type="ARBA" id="ARBA00023125"/>
    </source>
</evidence>
<dbReference type="GeneID" id="6752751"/>
<evidence type="ECO:0000256" key="8">
    <source>
        <dbReference type="ARBA" id="ARBA00023271"/>
    </source>
</evidence>
<evidence type="ECO:0000313" key="9">
    <source>
        <dbReference type="EMBL" id="EDV25505.1"/>
    </source>
</evidence>
<dbReference type="GO" id="GO:0000725">
    <property type="term" value="P:recombinational repair"/>
    <property type="evidence" value="ECO:0000318"/>
    <property type="project" value="GO_Central"/>
</dbReference>
<dbReference type="eggNOG" id="ENOG502RXU4">
    <property type="taxonomic scope" value="Eukaryota"/>
</dbReference>
<sequence>MAVIAAATRRALLNVVSSSFRPKSSSAIRVQVALLSTAHKSDEGSGQDIRLSDTTEKDDFVGIAASPFPKESADILMAPVKAEDVEVKPDGLLYLPEIRYRRILNQAFGPGGWALMPRGQPTMINNEGELSQLVIREFALYVGGRFVAQSVGEHLHYSKNELSTGKALESAKSNALMRCCKDLGVASELWDPTFVYNFKKNHCVEVWCENARNSKEKRKLWRLKRQGNDVLPYPWKPTQSQN</sequence>
<evidence type="ECO:0000256" key="7">
    <source>
        <dbReference type="ARBA" id="ARBA00023204"/>
    </source>
</evidence>